<dbReference type="Proteomes" id="UP000183508">
    <property type="component" value="Unassembled WGS sequence"/>
</dbReference>
<dbReference type="AlphaFoldDB" id="A0A1I7JAN5"/>
<evidence type="ECO:0000256" key="2">
    <source>
        <dbReference type="SAM" id="SignalP"/>
    </source>
</evidence>
<dbReference type="STRING" id="392015.SAMN05421543_10953"/>
<keyword evidence="2" id="KW-0732">Signal</keyword>
<proteinExistence type="predicted"/>
<name>A0A1I7JAN5_9BACL</name>
<organism evidence="3 4">
    <name type="scientific">Alicyclobacillus macrosporangiidus</name>
    <dbReference type="NCBI Taxonomy" id="392015"/>
    <lineage>
        <taxon>Bacteria</taxon>
        <taxon>Bacillati</taxon>
        <taxon>Bacillota</taxon>
        <taxon>Bacilli</taxon>
        <taxon>Bacillales</taxon>
        <taxon>Alicyclobacillaceae</taxon>
        <taxon>Alicyclobacillus</taxon>
    </lineage>
</organism>
<protein>
    <submittedName>
        <fullName evidence="3">Uncharacterized protein</fullName>
    </submittedName>
</protein>
<feature type="signal peptide" evidence="2">
    <location>
        <begin position="1"/>
        <end position="19"/>
    </location>
</feature>
<feature type="compositionally biased region" description="Gly residues" evidence="1">
    <location>
        <begin position="87"/>
        <end position="98"/>
    </location>
</feature>
<dbReference type="RefSeq" id="WP_074952102.1">
    <property type="nucleotide sequence ID" value="NZ_FPBV01000009.1"/>
</dbReference>
<evidence type="ECO:0000313" key="3">
    <source>
        <dbReference type="EMBL" id="SFU82235.1"/>
    </source>
</evidence>
<gene>
    <name evidence="3" type="ORF">SAMN05421543_10953</name>
</gene>
<feature type="chain" id="PRO_5039559220" evidence="2">
    <location>
        <begin position="20"/>
        <end position="288"/>
    </location>
</feature>
<evidence type="ECO:0000256" key="1">
    <source>
        <dbReference type="SAM" id="MobiDB-lite"/>
    </source>
</evidence>
<reference evidence="4" key="1">
    <citation type="submission" date="2016-10" db="EMBL/GenBank/DDBJ databases">
        <authorList>
            <person name="Varghese N."/>
        </authorList>
    </citation>
    <scope>NUCLEOTIDE SEQUENCE [LARGE SCALE GENOMIC DNA]</scope>
    <source>
        <strain evidence="4">DSM 17980</strain>
    </source>
</reference>
<feature type="compositionally biased region" description="Low complexity" evidence="1">
    <location>
        <begin position="67"/>
        <end position="86"/>
    </location>
</feature>
<dbReference type="EMBL" id="FPBV01000009">
    <property type="protein sequence ID" value="SFU82235.1"/>
    <property type="molecule type" value="Genomic_DNA"/>
</dbReference>
<feature type="region of interest" description="Disordered" evidence="1">
    <location>
        <begin position="56"/>
        <end position="102"/>
    </location>
</feature>
<dbReference type="OrthoDB" id="2375681at2"/>
<accession>A0A1I7JAN5</accession>
<keyword evidence="4" id="KW-1185">Reference proteome</keyword>
<evidence type="ECO:0000313" key="4">
    <source>
        <dbReference type="Proteomes" id="UP000183508"/>
    </source>
</evidence>
<sequence>MRRLEAGLVVAMATLTVMAAASVLTTGVPSSGRVDGMIRSGWNSMVRWMRAEPAVTPATQDTRGNVPAGPAAPAPGADSGDSVTGSGVDGGTTAGTGQAGDAEAAAGTGAGAVGTGVAGAGDEAGDASGDGTGGLGTLPGDGAGQAGALMWSSADIQALESILIRAAAQIQPADLQRLAGDLLSGDSAKAQSDFSAWAQSHLPEADRAWITEHFQGARAFDGSDVVLLQQAASQLWSELTPDEQALVASRVGDWLLPQGDAREGSGTLVSAETATGSGPSMGTRIYPE</sequence>